<protein>
    <submittedName>
        <fullName evidence="2">Uncharacterized protein</fullName>
    </submittedName>
</protein>
<accession>A0A1E3VTY8</accession>
<name>A0A1E3VTY8_9HYPH</name>
<gene>
    <name evidence="2" type="ORF">AUC69_14755</name>
</gene>
<comment type="caution">
    <text evidence="2">The sequence shown here is derived from an EMBL/GenBank/DDBJ whole genome shotgun (WGS) entry which is preliminary data.</text>
</comment>
<evidence type="ECO:0000313" key="3">
    <source>
        <dbReference type="Proteomes" id="UP000094472"/>
    </source>
</evidence>
<evidence type="ECO:0000256" key="1">
    <source>
        <dbReference type="SAM" id="MobiDB-lite"/>
    </source>
</evidence>
<dbReference type="EMBL" id="LPWF01000029">
    <property type="protein sequence ID" value="ODR96416.1"/>
    <property type="molecule type" value="Genomic_DNA"/>
</dbReference>
<reference evidence="2 3" key="1">
    <citation type="journal article" date="2016" name="Environ. Microbiol.">
        <title>New Methyloceanibacter diversity from North Sea sediments includes methanotroph containing solely the soluble methane monooxygenase.</title>
        <authorList>
            <person name="Vekeman B."/>
            <person name="Kerckhof F.M."/>
            <person name="Cremers G."/>
            <person name="de Vos P."/>
            <person name="Vandamme P."/>
            <person name="Boon N."/>
            <person name="Op den Camp H.J."/>
            <person name="Heylen K."/>
        </authorList>
    </citation>
    <scope>NUCLEOTIDE SEQUENCE [LARGE SCALE GENOMIC DNA]</scope>
    <source>
        <strain evidence="2 3">R-67175</strain>
    </source>
</reference>
<evidence type="ECO:0000313" key="2">
    <source>
        <dbReference type="EMBL" id="ODR96416.1"/>
    </source>
</evidence>
<sequence length="73" mass="7965">MRLLVGIILGAVLTIIGVYIVDMGADGTEQRHMVNWDVVGARISDLTSGLKRSGPTSPVRSRAPPKPRLHRDF</sequence>
<dbReference type="Proteomes" id="UP000094472">
    <property type="component" value="Unassembled WGS sequence"/>
</dbReference>
<dbReference type="AlphaFoldDB" id="A0A1E3VTY8"/>
<feature type="region of interest" description="Disordered" evidence="1">
    <location>
        <begin position="47"/>
        <end position="73"/>
    </location>
</feature>
<proteinExistence type="predicted"/>
<organism evidence="2 3">
    <name type="scientific">Methyloceanibacter superfactus</name>
    <dbReference type="NCBI Taxonomy" id="1774969"/>
    <lineage>
        <taxon>Bacteria</taxon>
        <taxon>Pseudomonadati</taxon>
        <taxon>Pseudomonadota</taxon>
        <taxon>Alphaproteobacteria</taxon>
        <taxon>Hyphomicrobiales</taxon>
        <taxon>Hyphomicrobiaceae</taxon>
        <taxon>Methyloceanibacter</taxon>
    </lineage>
</organism>
<feature type="compositionally biased region" description="Basic residues" evidence="1">
    <location>
        <begin position="63"/>
        <end position="73"/>
    </location>
</feature>
<dbReference type="STRING" id="1774969.AUC69_14755"/>
<keyword evidence="3" id="KW-1185">Reference proteome</keyword>